<gene>
    <name evidence="2" type="ORF">CAMP_LOCUS11724</name>
</gene>
<sequence>MLCFIKIALVFSTIFVVVVQSQIVCWSGQETVSNGRRLDSQIGAPYTSVQCNNADFCYNNYVKRHKNGDDSYTITKSCGETGKCFETGCRGSHTDRVCCCIGNLCNSSNDYN</sequence>
<dbReference type="Proteomes" id="UP001152747">
    <property type="component" value="Unassembled WGS sequence"/>
</dbReference>
<evidence type="ECO:0000313" key="3">
    <source>
        <dbReference type="Proteomes" id="UP001152747"/>
    </source>
</evidence>
<dbReference type="EMBL" id="CANHGI010000004">
    <property type="protein sequence ID" value="CAI5449087.1"/>
    <property type="molecule type" value="Genomic_DNA"/>
</dbReference>
<proteinExistence type="predicted"/>
<name>A0A9P1IPZ3_9PELO</name>
<protein>
    <submittedName>
        <fullName evidence="2">Uncharacterized protein</fullName>
    </submittedName>
</protein>
<comment type="caution">
    <text evidence="2">The sequence shown here is derived from an EMBL/GenBank/DDBJ whole genome shotgun (WGS) entry which is preliminary data.</text>
</comment>
<evidence type="ECO:0000313" key="2">
    <source>
        <dbReference type="EMBL" id="CAI5449087.1"/>
    </source>
</evidence>
<organism evidence="2 3">
    <name type="scientific">Caenorhabditis angaria</name>
    <dbReference type="NCBI Taxonomy" id="860376"/>
    <lineage>
        <taxon>Eukaryota</taxon>
        <taxon>Metazoa</taxon>
        <taxon>Ecdysozoa</taxon>
        <taxon>Nematoda</taxon>
        <taxon>Chromadorea</taxon>
        <taxon>Rhabditida</taxon>
        <taxon>Rhabditina</taxon>
        <taxon>Rhabditomorpha</taxon>
        <taxon>Rhabditoidea</taxon>
        <taxon>Rhabditidae</taxon>
        <taxon>Peloderinae</taxon>
        <taxon>Caenorhabditis</taxon>
    </lineage>
</organism>
<reference evidence="2" key="1">
    <citation type="submission" date="2022-11" db="EMBL/GenBank/DDBJ databases">
        <authorList>
            <person name="Kikuchi T."/>
        </authorList>
    </citation>
    <scope>NUCLEOTIDE SEQUENCE</scope>
    <source>
        <strain evidence="2">PS1010</strain>
    </source>
</reference>
<keyword evidence="3" id="KW-1185">Reference proteome</keyword>
<dbReference type="OrthoDB" id="5800660at2759"/>
<evidence type="ECO:0000256" key="1">
    <source>
        <dbReference type="SAM" id="SignalP"/>
    </source>
</evidence>
<keyword evidence="1" id="KW-0732">Signal</keyword>
<feature type="signal peptide" evidence="1">
    <location>
        <begin position="1"/>
        <end position="21"/>
    </location>
</feature>
<accession>A0A9P1IPZ3</accession>
<feature type="chain" id="PRO_5040124393" evidence="1">
    <location>
        <begin position="22"/>
        <end position="112"/>
    </location>
</feature>
<dbReference type="AlphaFoldDB" id="A0A9P1IPZ3"/>
<dbReference type="PANTHER" id="PTHR34721">
    <property type="entry name" value="PROTEIN CBG09734"/>
    <property type="match status" value="1"/>
</dbReference>
<dbReference type="PANTHER" id="PTHR34721:SF8">
    <property type="entry name" value="ACTIVIN_RECP DOMAIN-CONTAINING PROTEIN"/>
    <property type="match status" value="1"/>
</dbReference>